<gene>
    <name evidence="1" type="ORF">Tco_0683086</name>
</gene>
<protein>
    <submittedName>
        <fullName evidence="1">Uncharacterized protein</fullName>
    </submittedName>
</protein>
<keyword evidence="2" id="KW-1185">Reference proteome</keyword>
<dbReference type="Proteomes" id="UP001151760">
    <property type="component" value="Unassembled WGS sequence"/>
</dbReference>
<sequence length="536" mass="61482">TMADAEHAPAMAPPVRTDEQILPRIRWVPIGKSNCYLNEEKSQPSPIFKIAVDILKQTNFFRAFTASSTIPAIYIQQFWDTICFDSKAGSYKCQLDEQWFDLTQDTLRDALQITPVDKNRAFSPPPTPDTLIKFVNELGYPREVINLMWEEFTQSIHNFTEDKRNLAQQAQGKKKETIILISSIRFTKLIIFHLQQLHNFYPRLESPLHLPTEEPVLGNLEFSAKGTKREVFGMTIPNELINDVIRGADYYDAYLEKVAKHQRYHAGEEVQSRLVSQRAVSFMGIKIADFLTGQALAIMVAISAFIVGHHMSPQIAITTVYQLLQLRHWVPPYEEDPRPIVMIKCSNLNGWFPVLLLMPSVNDILLPGVIRIRNRYVQSLRIRSWLDYRECLIINHRDEELYFGNLQNSTWENFDTTLFPTIPNIIFRCSSCLLVLGIDQNIVNRHYEFVPDQKLELPTGDELGARATGAAIALPFPWFLFFHGGYVVPEVAVSPRTQSNNEWHCCRPAPTVLGQVAKAFAVKCILVYKDRNMKLK</sequence>
<evidence type="ECO:0000313" key="1">
    <source>
        <dbReference type="EMBL" id="GJS68521.1"/>
    </source>
</evidence>
<comment type="caution">
    <text evidence="1">The sequence shown here is derived from an EMBL/GenBank/DDBJ whole genome shotgun (WGS) entry which is preliminary data.</text>
</comment>
<feature type="non-terminal residue" evidence="1">
    <location>
        <position position="1"/>
    </location>
</feature>
<accession>A0ABQ4XUL1</accession>
<name>A0ABQ4XUL1_9ASTR</name>
<proteinExistence type="predicted"/>
<reference evidence="1" key="2">
    <citation type="submission" date="2022-01" db="EMBL/GenBank/DDBJ databases">
        <authorList>
            <person name="Yamashiro T."/>
            <person name="Shiraishi A."/>
            <person name="Satake H."/>
            <person name="Nakayama K."/>
        </authorList>
    </citation>
    <scope>NUCLEOTIDE SEQUENCE</scope>
</reference>
<reference evidence="1" key="1">
    <citation type="journal article" date="2022" name="Int. J. Mol. Sci.">
        <title>Draft Genome of Tanacetum Coccineum: Genomic Comparison of Closely Related Tanacetum-Family Plants.</title>
        <authorList>
            <person name="Yamashiro T."/>
            <person name="Shiraishi A."/>
            <person name="Nakayama K."/>
            <person name="Satake H."/>
        </authorList>
    </citation>
    <scope>NUCLEOTIDE SEQUENCE</scope>
</reference>
<organism evidence="1 2">
    <name type="scientific">Tanacetum coccineum</name>
    <dbReference type="NCBI Taxonomy" id="301880"/>
    <lineage>
        <taxon>Eukaryota</taxon>
        <taxon>Viridiplantae</taxon>
        <taxon>Streptophyta</taxon>
        <taxon>Embryophyta</taxon>
        <taxon>Tracheophyta</taxon>
        <taxon>Spermatophyta</taxon>
        <taxon>Magnoliopsida</taxon>
        <taxon>eudicotyledons</taxon>
        <taxon>Gunneridae</taxon>
        <taxon>Pentapetalae</taxon>
        <taxon>asterids</taxon>
        <taxon>campanulids</taxon>
        <taxon>Asterales</taxon>
        <taxon>Asteraceae</taxon>
        <taxon>Asteroideae</taxon>
        <taxon>Anthemideae</taxon>
        <taxon>Anthemidinae</taxon>
        <taxon>Tanacetum</taxon>
    </lineage>
</organism>
<evidence type="ECO:0000313" key="2">
    <source>
        <dbReference type="Proteomes" id="UP001151760"/>
    </source>
</evidence>
<dbReference type="EMBL" id="BQNB010009797">
    <property type="protein sequence ID" value="GJS68521.1"/>
    <property type="molecule type" value="Genomic_DNA"/>
</dbReference>